<proteinExistence type="predicted"/>
<feature type="region of interest" description="Disordered" evidence="1">
    <location>
        <begin position="1"/>
        <end position="44"/>
    </location>
</feature>
<accession>A0A7J8DY10</accession>
<feature type="region of interest" description="Disordered" evidence="1">
    <location>
        <begin position="130"/>
        <end position="158"/>
    </location>
</feature>
<comment type="caution">
    <text evidence="2">The sequence shown here is derived from an EMBL/GenBank/DDBJ whole genome shotgun (WGS) entry which is preliminary data.</text>
</comment>
<sequence>MSRFPDNSGVAVGSQGLPERPVSPLSGSGVSRQPGLGRLHEDAAAPSGHRRGLTLLLLLNAARCHRSIMSHCWAGGTELASQPCRWHLRPTSWNLADVWGRCAGLRAMRRRPQRADESRWCRQLCAAAPASTSSRSPDGRPGICPGPRPERQFSPKRPDAAWSLQVPPRKANPQLLFLGFLPGACCIT</sequence>
<evidence type="ECO:0000256" key="1">
    <source>
        <dbReference type="SAM" id="MobiDB-lite"/>
    </source>
</evidence>
<keyword evidence="3" id="KW-1185">Reference proteome</keyword>
<evidence type="ECO:0000313" key="2">
    <source>
        <dbReference type="EMBL" id="KAF6428000.1"/>
    </source>
</evidence>
<dbReference type="AlphaFoldDB" id="A0A7J8DY10"/>
<reference evidence="2 3" key="1">
    <citation type="journal article" date="2020" name="Nature">
        <title>Six reference-quality genomes reveal evolution of bat adaptations.</title>
        <authorList>
            <person name="Jebb D."/>
            <person name="Huang Z."/>
            <person name="Pippel M."/>
            <person name="Hughes G.M."/>
            <person name="Lavrichenko K."/>
            <person name="Devanna P."/>
            <person name="Winkler S."/>
            <person name="Jermiin L.S."/>
            <person name="Skirmuntt E.C."/>
            <person name="Katzourakis A."/>
            <person name="Burkitt-Gray L."/>
            <person name="Ray D.A."/>
            <person name="Sullivan K.A.M."/>
            <person name="Roscito J.G."/>
            <person name="Kirilenko B.M."/>
            <person name="Davalos L.M."/>
            <person name="Corthals A.P."/>
            <person name="Power M.L."/>
            <person name="Jones G."/>
            <person name="Ransome R.D."/>
            <person name="Dechmann D.K.N."/>
            <person name="Locatelli A.G."/>
            <person name="Puechmaille S.J."/>
            <person name="Fedrigo O."/>
            <person name="Jarvis E.D."/>
            <person name="Hiller M."/>
            <person name="Vernes S.C."/>
            <person name="Myers E.W."/>
            <person name="Teeling E.C."/>
        </authorList>
    </citation>
    <scope>NUCLEOTIDE SEQUENCE [LARGE SCALE GENOMIC DNA]</scope>
    <source>
        <strain evidence="2">MRouAeg1</strain>
        <tissue evidence="2">Muscle</tissue>
    </source>
</reference>
<name>A0A7J8DY10_ROUAE</name>
<dbReference type="Proteomes" id="UP000593571">
    <property type="component" value="Unassembled WGS sequence"/>
</dbReference>
<feature type="compositionally biased region" description="Basic and acidic residues" evidence="1">
    <location>
        <begin position="148"/>
        <end position="158"/>
    </location>
</feature>
<organism evidence="2 3">
    <name type="scientific">Rousettus aegyptiacus</name>
    <name type="common">Egyptian fruit bat</name>
    <name type="synonym">Pteropus aegyptiacus</name>
    <dbReference type="NCBI Taxonomy" id="9407"/>
    <lineage>
        <taxon>Eukaryota</taxon>
        <taxon>Metazoa</taxon>
        <taxon>Chordata</taxon>
        <taxon>Craniata</taxon>
        <taxon>Vertebrata</taxon>
        <taxon>Euteleostomi</taxon>
        <taxon>Mammalia</taxon>
        <taxon>Eutheria</taxon>
        <taxon>Laurasiatheria</taxon>
        <taxon>Chiroptera</taxon>
        <taxon>Yinpterochiroptera</taxon>
        <taxon>Pteropodoidea</taxon>
        <taxon>Pteropodidae</taxon>
        <taxon>Rousettinae</taxon>
        <taxon>Rousettus</taxon>
    </lineage>
</organism>
<gene>
    <name evidence="2" type="ORF">HJG63_008453</name>
</gene>
<dbReference type="EMBL" id="JACASE010000011">
    <property type="protein sequence ID" value="KAF6428000.1"/>
    <property type="molecule type" value="Genomic_DNA"/>
</dbReference>
<evidence type="ECO:0000313" key="3">
    <source>
        <dbReference type="Proteomes" id="UP000593571"/>
    </source>
</evidence>
<protein>
    <submittedName>
        <fullName evidence="2">Uncharacterized protein</fullName>
    </submittedName>
</protein>